<proteinExistence type="predicted"/>
<name>A0A9I9DQ03_CUCME</name>
<feature type="region of interest" description="Disordered" evidence="1">
    <location>
        <begin position="1"/>
        <end position="27"/>
    </location>
</feature>
<dbReference type="EnsemblPlants" id="MELO3C022191.2.1">
    <property type="protein sequence ID" value="MELO3C022191.2.1"/>
    <property type="gene ID" value="MELO3C022191.2"/>
</dbReference>
<evidence type="ECO:0008006" key="3">
    <source>
        <dbReference type="Google" id="ProtNLM"/>
    </source>
</evidence>
<sequence>MSIRPGCSSESRTSSSRSKKKRVDQTANTVEIIRNTMEYANNQLKVIAEGPNLQRQDERASRAEVVRQLQEVPELSTRDRVRLMWKIMRNIDDMKAFLEVPNELKLDYCMGILKDNA</sequence>
<evidence type="ECO:0000313" key="2">
    <source>
        <dbReference type="EnsemblPlants" id="MELO3C022191.2.1"/>
    </source>
</evidence>
<evidence type="ECO:0000256" key="1">
    <source>
        <dbReference type="SAM" id="MobiDB-lite"/>
    </source>
</evidence>
<protein>
    <recommendedName>
        <fullName evidence="3">Retrotransposon protein</fullName>
    </recommendedName>
</protein>
<dbReference type="AlphaFoldDB" id="A0A9I9DQ03"/>
<reference evidence="2" key="1">
    <citation type="submission" date="2023-03" db="UniProtKB">
        <authorList>
            <consortium name="EnsemblPlants"/>
        </authorList>
    </citation>
    <scope>IDENTIFICATION</scope>
</reference>
<accession>A0A9I9DQ03</accession>
<dbReference type="Gramene" id="MELO3C022191.2.1">
    <property type="protein sequence ID" value="MELO3C022191.2.1"/>
    <property type="gene ID" value="MELO3C022191.2"/>
</dbReference>
<organism evidence="2">
    <name type="scientific">Cucumis melo</name>
    <name type="common">Muskmelon</name>
    <dbReference type="NCBI Taxonomy" id="3656"/>
    <lineage>
        <taxon>Eukaryota</taxon>
        <taxon>Viridiplantae</taxon>
        <taxon>Streptophyta</taxon>
        <taxon>Embryophyta</taxon>
        <taxon>Tracheophyta</taxon>
        <taxon>Spermatophyta</taxon>
        <taxon>Magnoliopsida</taxon>
        <taxon>eudicotyledons</taxon>
        <taxon>Gunneridae</taxon>
        <taxon>Pentapetalae</taxon>
        <taxon>rosids</taxon>
        <taxon>fabids</taxon>
        <taxon>Cucurbitales</taxon>
        <taxon>Cucurbitaceae</taxon>
        <taxon>Benincaseae</taxon>
        <taxon>Cucumis</taxon>
    </lineage>
</organism>